<name>A0A5B7X6U1_9FLAO</name>
<dbReference type="Pfam" id="PF00581">
    <property type="entry name" value="Rhodanese"/>
    <property type="match status" value="1"/>
</dbReference>
<feature type="domain" description="Rhodanese" evidence="1">
    <location>
        <begin position="15"/>
        <end position="102"/>
    </location>
</feature>
<dbReference type="InterPro" id="IPR050229">
    <property type="entry name" value="GlpE_sulfurtransferase"/>
</dbReference>
<dbReference type="AlphaFoldDB" id="A0A5B7X6U1"/>
<dbReference type="KEGG" id="afla:FHG64_14000"/>
<dbReference type="PROSITE" id="PS50206">
    <property type="entry name" value="RHODANESE_3"/>
    <property type="match status" value="1"/>
</dbReference>
<dbReference type="SUPFAM" id="SSF52821">
    <property type="entry name" value="Rhodanese/Cell cycle control phosphatase"/>
    <property type="match status" value="1"/>
</dbReference>
<evidence type="ECO:0000313" key="3">
    <source>
        <dbReference type="Proteomes" id="UP000309016"/>
    </source>
</evidence>
<protein>
    <submittedName>
        <fullName evidence="2">Rhodanese-like domain-containing protein</fullName>
    </submittedName>
</protein>
<dbReference type="Gene3D" id="3.40.250.10">
    <property type="entry name" value="Rhodanese-like domain"/>
    <property type="match status" value="1"/>
</dbReference>
<dbReference type="InterPro" id="IPR036873">
    <property type="entry name" value="Rhodanese-like_dom_sf"/>
</dbReference>
<dbReference type="EMBL" id="CP040812">
    <property type="protein sequence ID" value="QCY70428.1"/>
    <property type="molecule type" value="Genomic_DNA"/>
</dbReference>
<dbReference type="RefSeq" id="WP_139066987.1">
    <property type="nucleotide sequence ID" value="NZ_CP040812.1"/>
</dbReference>
<accession>A0A5B7X6U1</accession>
<dbReference type="PANTHER" id="PTHR43031">
    <property type="entry name" value="FAD-DEPENDENT OXIDOREDUCTASE"/>
    <property type="match status" value="1"/>
</dbReference>
<evidence type="ECO:0000313" key="2">
    <source>
        <dbReference type="EMBL" id="QCY70428.1"/>
    </source>
</evidence>
<organism evidence="2 3">
    <name type="scientific">Antarcticibacterium flavum</name>
    <dbReference type="NCBI Taxonomy" id="2058175"/>
    <lineage>
        <taxon>Bacteria</taxon>
        <taxon>Pseudomonadati</taxon>
        <taxon>Bacteroidota</taxon>
        <taxon>Flavobacteriia</taxon>
        <taxon>Flavobacteriales</taxon>
        <taxon>Flavobacteriaceae</taxon>
        <taxon>Antarcticibacterium</taxon>
    </lineage>
</organism>
<dbReference type="CDD" id="cd00158">
    <property type="entry name" value="RHOD"/>
    <property type="match status" value="1"/>
</dbReference>
<reference evidence="2 3" key="1">
    <citation type="submission" date="2019-06" db="EMBL/GenBank/DDBJ databases">
        <title>Complete genome sequence of Antarcticibacterium flavum KCTC 52984T from an Antarctic marine sediment.</title>
        <authorList>
            <person name="Lee Y.M."/>
            <person name="Shin S.C."/>
        </authorList>
    </citation>
    <scope>NUCLEOTIDE SEQUENCE [LARGE SCALE GENOMIC DNA]</scope>
    <source>
        <strain evidence="2 3">KCTC 52984</strain>
    </source>
</reference>
<sequence length="104" mass="12030">MKNLTQEQWKESLEKDDNAQILDVRTEEEYIEGYIPNSKNIDIYKGQGFIDEINQLDKSKNYYVYCRSGARSAQACALMNQQGIENAYNLMGGITEWEGEVNHQ</sequence>
<gene>
    <name evidence="2" type="ORF">FHG64_14000</name>
</gene>
<dbReference type="SMART" id="SM00450">
    <property type="entry name" value="RHOD"/>
    <property type="match status" value="1"/>
</dbReference>
<keyword evidence="3" id="KW-1185">Reference proteome</keyword>
<dbReference type="PANTHER" id="PTHR43031:SF17">
    <property type="entry name" value="SULFURTRANSFERASE YTWF-RELATED"/>
    <property type="match status" value="1"/>
</dbReference>
<dbReference type="OrthoDB" id="9808735at2"/>
<proteinExistence type="predicted"/>
<dbReference type="InterPro" id="IPR001763">
    <property type="entry name" value="Rhodanese-like_dom"/>
</dbReference>
<dbReference type="Proteomes" id="UP000309016">
    <property type="component" value="Chromosome"/>
</dbReference>
<evidence type="ECO:0000259" key="1">
    <source>
        <dbReference type="PROSITE" id="PS50206"/>
    </source>
</evidence>